<name>A0A8J7RJ84_9HYPH</name>
<feature type="signal peptide" evidence="2">
    <location>
        <begin position="1"/>
        <end position="21"/>
    </location>
</feature>
<feature type="compositionally biased region" description="Polar residues" evidence="1">
    <location>
        <begin position="134"/>
        <end position="144"/>
    </location>
</feature>
<feature type="compositionally biased region" description="Low complexity" evidence="1">
    <location>
        <begin position="54"/>
        <end position="73"/>
    </location>
</feature>
<feature type="chain" id="PRO_5035145573" evidence="2">
    <location>
        <begin position="22"/>
        <end position="144"/>
    </location>
</feature>
<dbReference type="RefSeq" id="WP_209334188.1">
    <property type="nucleotide sequence ID" value="NZ_JAGIYY010000001.1"/>
</dbReference>
<organism evidence="3 4">
    <name type="scientific">Tianweitania sediminis</name>
    <dbReference type="NCBI Taxonomy" id="1502156"/>
    <lineage>
        <taxon>Bacteria</taxon>
        <taxon>Pseudomonadati</taxon>
        <taxon>Pseudomonadota</taxon>
        <taxon>Alphaproteobacteria</taxon>
        <taxon>Hyphomicrobiales</taxon>
        <taxon>Phyllobacteriaceae</taxon>
        <taxon>Tianweitania</taxon>
    </lineage>
</organism>
<dbReference type="AlphaFoldDB" id="A0A8J7RJ84"/>
<evidence type="ECO:0000256" key="2">
    <source>
        <dbReference type="SAM" id="SignalP"/>
    </source>
</evidence>
<evidence type="ECO:0000313" key="4">
    <source>
        <dbReference type="Proteomes" id="UP000666240"/>
    </source>
</evidence>
<accession>A0A8J7RJ84</accession>
<gene>
    <name evidence="3" type="ORF">J5Y06_06415</name>
</gene>
<feature type="region of interest" description="Disordered" evidence="1">
    <location>
        <begin position="28"/>
        <end position="144"/>
    </location>
</feature>
<proteinExistence type="predicted"/>
<dbReference type="Proteomes" id="UP000666240">
    <property type="component" value="Unassembled WGS sequence"/>
</dbReference>
<evidence type="ECO:0000256" key="1">
    <source>
        <dbReference type="SAM" id="MobiDB-lite"/>
    </source>
</evidence>
<dbReference type="EMBL" id="JAGIYY010000001">
    <property type="protein sequence ID" value="MBP0438276.1"/>
    <property type="molecule type" value="Genomic_DNA"/>
</dbReference>
<comment type="caution">
    <text evidence="3">The sequence shown here is derived from an EMBL/GenBank/DDBJ whole genome shotgun (WGS) entry which is preliminary data.</text>
</comment>
<keyword evidence="2" id="KW-0732">Signal</keyword>
<keyword evidence="4" id="KW-1185">Reference proteome</keyword>
<sequence>MYTKLFGILLLGATLTSTALAEDLPSSATVGSGGSAAAGGTSASTVGTGGISEGVDGSQSSSIASGGSAATADGKARSDTKTVENPNQLKSQSKAMAQDKGTFSRSQTKTRVRDDALTSTTRSMSHVPGEKPVKSTTTTEVQPQ</sequence>
<protein>
    <submittedName>
        <fullName evidence="3">Uncharacterized protein</fullName>
    </submittedName>
</protein>
<reference evidence="3" key="1">
    <citation type="submission" date="2021-03" db="EMBL/GenBank/DDBJ databases">
        <title>Genome sequencing and assembly of Tianweitania sediminis.</title>
        <authorList>
            <person name="Chhetri G."/>
        </authorList>
    </citation>
    <scope>NUCLEOTIDE SEQUENCE</scope>
    <source>
        <strain evidence="3">Z8</strain>
    </source>
</reference>
<evidence type="ECO:0000313" key="3">
    <source>
        <dbReference type="EMBL" id="MBP0438276.1"/>
    </source>
</evidence>
<feature type="compositionally biased region" description="Polar residues" evidence="1">
    <location>
        <begin position="83"/>
        <end position="109"/>
    </location>
</feature>